<evidence type="ECO:0000256" key="1">
    <source>
        <dbReference type="SAM" id="MobiDB-lite"/>
    </source>
</evidence>
<evidence type="ECO:0000313" key="3">
    <source>
        <dbReference type="EMBL" id="KAF6240625.1"/>
    </source>
</evidence>
<dbReference type="OrthoDB" id="5823761at2759"/>
<dbReference type="Proteomes" id="UP000578531">
    <property type="component" value="Unassembled WGS sequence"/>
</dbReference>
<feature type="compositionally biased region" description="Low complexity" evidence="1">
    <location>
        <begin position="415"/>
        <end position="433"/>
    </location>
</feature>
<feature type="region of interest" description="Disordered" evidence="1">
    <location>
        <begin position="204"/>
        <end position="460"/>
    </location>
</feature>
<name>A0A8H6L9M7_9LECA</name>
<evidence type="ECO:0008006" key="5">
    <source>
        <dbReference type="Google" id="ProtNLM"/>
    </source>
</evidence>
<dbReference type="SUPFAM" id="SSF50685">
    <property type="entry name" value="Barwin-like endoglucanases"/>
    <property type="match status" value="1"/>
</dbReference>
<accession>A0A8H6L9M7</accession>
<dbReference type="AlphaFoldDB" id="A0A8H6L9M7"/>
<feature type="compositionally biased region" description="Polar residues" evidence="1">
    <location>
        <begin position="359"/>
        <end position="369"/>
    </location>
</feature>
<evidence type="ECO:0000313" key="4">
    <source>
        <dbReference type="Proteomes" id="UP000578531"/>
    </source>
</evidence>
<organism evidence="3 4">
    <name type="scientific">Letharia columbiana</name>
    <dbReference type="NCBI Taxonomy" id="112416"/>
    <lineage>
        <taxon>Eukaryota</taxon>
        <taxon>Fungi</taxon>
        <taxon>Dikarya</taxon>
        <taxon>Ascomycota</taxon>
        <taxon>Pezizomycotina</taxon>
        <taxon>Lecanoromycetes</taxon>
        <taxon>OSLEUM clade</taxon>
        <taxon>Lecanoromycetidae</taxon>
        <taxon>Lecanorales</taxon>
        <taxon>Lecanorineae</taxon>
        <taxon>Parmeliaceae</taxon>
        <taxon>Letharia</taxon>
    </lineage>
</organism>
<keyword evidence="2" id="KW-0732">Signal</keyword>
<proteinExistence type="predicted"/>
<reference evidence="3 4" key="1">
    <citation type="journal article" date="2020" name="Genomics">
        <title>Complete, high-quality genomes from long-read metagenomic sequencing of two wolf lichen thalli reveals enigmatic genome architecture.</title>
        <authorList>
            <person name="McKenzie S.K."/>
            <person name="Walston R.F."/>
            <person name="Allen J.L."/>
        </authorList>
    </citation>
    <scope>NUCLEOTIDE SEQUENCE [LARGE SCALE GENOMIC DNA]</scope>
    <source>
        <strain evidence="3">WasteWater2</strain>
    </source>
</reference>
<feature type="compositionally biased region" description="Low complexity" evidence="1">
    <location>
        <begin position="204"/>
        <end position="347"/>
    </location>
</feature>
<dbReference type="EMBL" id="JACCJC010000003">
    <property type="protein sequence ID" value="KAF6240625.1"/>
    <property type="molecule type" value="Genomic_DNA"/>
</dbReference>
<dbReference type="GeneID" id="59282971"/>
<sequence length="460" mass="44430">MRFFPSSSHSFLPTLLLPFTTHLTSITAQSNPNPILTSSFTWNPTCGPTVACGPSSAGYYGTGFAASNNLTYAGCDNLGDDTVDCGAASIVSGVGKGCGQCWHITPQSDWYPSNGLSVGTSVVVKINDQCTDAGYCDQTEAHPVNTGYGKEVHIDLCAESGVTELFFGAVGPGVVVGLAQLLPDCSALDDRSYGSALGNLDGSSSAASSSSASSGSASSSSGGASSSSSGGGSSSSSASNSSASSGSGSSSSSGSDSSSSSGDGSSSSSGSESSSSSGSGTSSSSGSDSSSSSGSDSSSSSESDSSSSSESDSSSSSESDSSSNSGSDSSSNSGSSSSSSSASDSSSPNPDTEPPTLDAVTSGSGNWSWSGPKMAKHRLSRGHDGPKAGANIASGAQNGGSDDRGGSPSPPPTPTTLVPVVSSSTAPVPVRSSLTGGDNSGEQDGDGKDGECGGEDAGEL</sequence>
<evidence type="ECO:0000256" key="2">
    <source>
        <dbReference type="SAM" id="SignalP"/>
    </source>
</evidence>
<feature type="chain" id="PRO_5034122101" description="Expansin-like EG45 domain-containing protein" evidence="2">
    <location>
        <begin position="29"/>
        <end position="460"/>
    </location>
</feature>
<keyword evidence="4" id="KW-1185">Reference proteome</keyword>
<dbReference type="RefSeq" id="XP_037169884.1">
    <property type="nucleotide sequence ID" value="XM_037303237.1"/>
</dbReference>
<dbReference type="InterPro" id="IPR036908">
    <property type="entry name" value="RlpA-like_sf"/>
</dbReference>
<protein>
    <recommendedName>
        <fullName evidence="5">Expansin-like EG45 domain-containing protein</fullName>
    </recommendedName>
</protein>
<comment type="caution">
    <text evidence="3">The sequence shown here is derived from an EMBL/GenBank/DDBJ whole genome shotgun (WGS) entry which is preliminary data.</text>
</comment>
<dbReference type="Gene3D" id="2.40.40.10">
    <property type="entry name" value="RlpA-like domain"/>
    <property type="match status" value="1"/>
</dbReference>
<gene>
    <name evidence="3" type="ORF">HO173_001296</name>
</gene>
<feature type="signal peptide" evidence="2">
    <location>
        <begin position="1"/>
        <end position="28"/>
    </location>
</feature>
<dbReference type="Pfam" id="PF22514">
    <property type="entry name" value="EXPB1_D1"/>
    <property type="match status" value="1"/>
</dbReference>